<gene>
    <name evidence="1" type="ORF">Goklo_017884</name>
</gene>
<keyword evidence="2" id="KW-1185">Reference proteome</keyword>
<accession>A0A7J8UJ20</accession>
<comment type="caution">
    <text evidence="1">The sequence shown here is derived from an EMBL/GenBank/DDBJ whole genome shotgun (WGS) entry which is preliminary data.</text>
</comment>
<organism evidence="1 2">
    <name type="scientific">Gossypium klotzschianum</name>
    <dbReference type="NCBI Taxonomy" id="34286"/>
    <lineage>
        <taxon>Eukaryota</taxon>
        <taxon>Viridiplantae</taxon>
        <taxon>Streptophyta</taxon>
        <taxon>Embryophyta</taxon>
        <taxon>Tracheophyta</taxon>
        <taxon>Spermatophyta</taxon>
        <taxon>Magnoliopsida</taxon>
        <taxon>eudicotyledons</taxon>
        <taxon>Gunneridae</taxon>
        <taxon>Pentapetalae</taxon>
        <taxon>rosids</taxon>
        <taxon>malvids</taxon>
        <taxon>Malvales</taxon>
        <taxon>Malvaceae</taxon>
        <taxon>Malvoideae</taxon>
        <taxon>Gossypium</taxon>
    </lineage>
</organism>
<sequence length="53" mass="6227">MLLFIPLPIVSLVRLISMFHIIQQLLFKLRVSCLLVECFFWGTCGDRIKGWCK</sequence>
<evidence type="ECO:0000313" key="2">
    <source>
        <dbReference type="Proteomes" id="UP000593573"/>
    </source>
</evidence>
<dbReference type="Proteomes" id="UP000593573">
    <property type="component" value="Unassembled WGS sequence"/>
</dbReference>
<dbReference type="AlphaFoldDB" id="A0A7J8UJ20"/>
<evidence type="ECO:0000313" key="1">
    <source>
        <dbReference type="EMBL" id="MBA0650467.1"/>
    </source>
</evidence>
<dbReference type="EMBL" id="JABFAB010000006">
    <property type="protein sequence ID" value="MBA0650467.1"/>
    <property type="molecule type" value="Genomic_DNA"/>
</dbReference>
<reference evidence="1 2" key="1">
    <citation type="journal article" date="2019" name="Genome Biol. Evol.">
        <title>Insights into the evolution of the New World diploid cottons (Gossypium, subgenus Houzingenia) based on genome sequencing.</title>
        <authorList>
            <person name="Grover C.E."/>
            <person name="Arick M.A. 2nd"/>
            <person name="Thrash A."/>
            <person name="Conover J.L."/>
            <person name="Sanders W.S."/>
            <person name="Peterson D.G."/>
            <person name="Frelichowski J.E."/>
            <person name="Scheffler J.A."/>
            <person name="Scheffler B.E."/>
            <person name="Wendel J.F."/>
        </authorList>
    </citation>
    <scope>NUCLEOTIDE SEQUENCE [LARGE SCALE GENOMIC DNA]</scope>
    <source>
        <strain evidence="1">57</strain>
        <tissue evidence="1">Leaf</tissue>
    </source>
</reference>
<protein>
    <submittedName>
        <fullName evidence="1">Uncharacterized protein</fullName>
    </submittedName>
</protein>
<proteinExistence type="predicted"/>
<name>A0A7J8UJ20_9ROSI</name>